<keyword evidence="2 6" id="KW-0479">Metal-binding</keyword>
<dbReference type="Pfam" id="PF00107">
    <property type="entry name" value="ADH_zinc_N"/>
    <property type="match status" value="1"/>
</dbReference>
<evidence type="ECO:0000313" key="9">
    <source>
        <dbReference type="Proteomes" id="UP000431269"/>
    </source>
</evidence>
<dbReference type="RefSeq" id="WP_158764696.1">
    <property type="nucleotide sequence ID" value="NZ_CP047045.1"/>
</dbReference>
<evidence type="ECO:0000256" key="6">
    <source>
        <dbReference type="RuleBase" id="RU361277"/>
    </source>
</evidence>
<dbReference type="SUPFAM" id="SSF50129">
    <property type="entry name" value="GroES-like"/>
    <property type="match status" value="2"/>
</dbReference>
<dbReference type="PANTHER" id="PTHR43880:SF12">
    <property type="entry name" value="ALCOHOL DEHYDROGENASE CLASS-3"/>
    <property type="match status" value="1"/>
</dbReference>
<evidence type="ECO:0000256" key="1">
    <source>
        <dbReference type="ARBA" id="ARBA00001947"/>
    </source>
</evidence>
<evidence type="ECO:0000256" key="5">
    <source>
        <dbReference type="ARBA" id="ARBA00023027"/>
    </source>
</evidence>
<reference evidence="9" key="1">
    <citation type="submission" date="2019-12" db="EMBL/GenBank/DDBJ databases">
        <title>Complete genome of Terracaulis silvestris 0127_4.</title>
        <authorList>
            <person name="Vieira S."/>
            <person name="Riedel T."/>
            <person name="Sproer C."/>
            <person name="Pascual J."/>
            <person name="Boedeker C."/>
            <person name="Overmann J."/>
        </authorList>
    </citation>
    <scope>NUCLEOTIDE SEQUENCE [LARGE SCALE GENOMIC DNA]</scope>
    <source>
        <strain evidence="9">0127_4</strain>
    </source>
</reference>
<dbReference type="GO" id="GO:0008270">
    <property type="term" value="F:zinc ion binding"/>
    <property type="evidence" value="ECO:0007669"/>
    <property type="project" value="InterPro"/>
</dbReference>
<dbReference type="SMART" id="SM00829">
    <property type="entry name" value="PKS_ER"/>
    <property type="match status" value="1"/>
</dbReference>
<dbReference type="InterPro" id="IPR036291">
    <property type="entry name" value="NAD(P)-bd_dom_sf"/>
</dbReference>
<organism evidence="8 9">
    <name type="scientific">Terricaulis silvestris</name>
    <dbReference type="NCBI Taxonomy" id="2686094"/>
    <lineage>
        <taxon>Bacteria</taxon>
        <taxon>Pseudomonadati</taxon>
        <taxon>Pseudomonadota</taxon>
        <taxon>Alphaproteobacteria</taxon>
        <taxon>Caulobacterales</taxon>
        <taxon>Caulobacteraceae</taxon>
        <taxon>Terricaulis</taxon>
    </lineage>
</organism>
<feature type="domain" description="Enoyl reductase (ER)" evidence="7">
    <location>
        <begin position="10"/>
        <end position="366"/>
    </location>
</feature>
<dbReference type="GO" id="GO:0046294">
    <property type="term" value="P:formaldehyde catabolic process"/>
    <property type="evidence" value="ECO:0007669"/>
    <property type="project" value="TreeGrafter"/>
</dbReference>
<sequence length="369" mass="37948">MEARAAISHSAKAPLTIEAVTLGEPGPGQVLIEAKAAGLCHSDLFVMDGGVPMSRPLIPGHEGAGVVIACGPGVKSLKVGDRVVTCAIGECGECGQCATRRTNLCEKAGLPAMGVGFAPSPHFTLNDGPVSVLAPGAAFASHTIVDEVFATKIPNGVPFDVACLFGCAVPTGVGSVLYTALVEAGASVVVFGLGGVGLNVVDGAQLAGAAQIIGVDANPAKESVGRQFGMTHFIDARKTDDITGAIRDLTGGAGADYAFECVGNIDLGPKALGATRLEWGVLVQIGACPPGRDQLAIPVSSVLSGRSVMGSFFGKSKPRTDIARMMDWFVQGKLHSDALVSHRLPLERINEGFKMMERGESIRTVITFD</sequence>
<dbReference type="InterPro" id="IPR002328">
    <property type="entry name" value="ADH_Zn_CS"/>
</dbReference>
<dbReference type="FunFam" id="3.40.50.720:FF:000003">
    <property type="entry name" value="S-(hydroxymethyl)glutathione dehydrogenase"/>
    <property type="match status" value="1"/>
</dbReference>
<dbReference type="PANTHER" id="PTHR43880">
    <property type="entry name" value="ALCOHOL DEHYDROGENASE"/>
    <property type="match status" value="1"/>
</dbReference>
<dbReference type="GO" id="GO:0005829">
    <property type="term" value="C:cytosol"/>
    <property type="evidence" value="ECO:0007669"/>
    <property type="project" value="TreeGrafter"/>
</dbReference>
<evidence type="ECO:0000256" key="4">
    <source>
        <dbReference type="ARBA" id="ARBA00023002"/>
    </source>
</evidence>
<proteinExistence type="inferred from homology"/>
<dbReference type="InterPro" id="IPR011032">
    <property type="entry name" value="GroES-like_sf"/>
</dbReference>
<evidence type="ECO:0000313" key="8">
    <source>
        <dbReference type="EMBL" id="QGZ93697.1"/>
    </source>
</evidence>
<dbReference type="EMBL" id="CP047045">
    <property type="protein sequence ID" value="QGZ93697.1"/>
    <property type="molecule type" value="Genomic_DNA"/>
</dbReference>
<dbReference type="InterPro" id="IPR013154">
    <property type="entry name" value="ADH-like_N"/>
</dbReference>
<dbReference type="Pfam" id="PF08240">
    <property type="entry name" value="ADH_N"/>
    <property type="match status" value="1"/>
</dbReference>
<dbReference type="Proteomes" id="UP000431269">
    <property type="component" value="Chromosome"/>
</dbReference>
<keyword evidence="4 8" id="KW-0560">Oxidoreductase</keyword>
<dbReference type="SUPFAM" id="SSF51735">
    <property type="entry name" value="NAD(P)-binding Rossmann-fold domains"/>
    <property type="match status" value="1"/>
</dbReference>
<gene>
    <name evidence="8" type="primary">flhA_2</name>
    <name evidence="8" type="ORF">DSM104635_00509</name>
</gene>
<keyword evidence="5" id="KW-0520">NAD</keyword>
<protein>
    <submittedName>
        <fullName evidence="8">S-(Hydroxymethyl)glutathione dehydrogenase</fullName>
        <ecNumber evidence="8">1.1.1.284</ecNumber>
    </submittedName>
</protein>
<dbReference type="GO" id="GO:0051903">
    <property type="term" value="F:S-(hydroxymethyl)glutathione dehydrogenase [NAD(P)+] activity"/>
    <property type="evidence" value="ECO:0007669"/>
    <property type="project" value="UniProtKB-EC"/>
</dbReference>
<dbReference type="EC" id="1.1.1.284" evidence="8"/>
<dbReference type="InterPro" id="IPR020843">
    <property type="entry name" value="ER"/>
</dbReference>
<evidence type="ECO:0000256" key="2">
    <source>
        <dbReference type="ARBA" id="ARBA00022723"/>
    </source>
</evidence>
<evidence type="ECO:0000256" key="3">
    <source>
        <dbReference type="ARBA" id="ARBA00022833"/>
    </source>
</evidence>
<dbReference type="InterPro" id="IPR013149">
    <property type="entry name" value="ADH-like_C"/>
</dbReference>
<keyword evidence="3 6" id="KW-0862">Zinc</keyword>
<comment type="similarity">
    <text evidence="6">Belongs to the zinc-containing alcohol dehydrogenase family.</text>
</comment>
<accession>A0A6I6MLV4</accession>
<name>A0A6I6MLV4_9CAUL</name>
<evidence type="ECO:0000259" key="7">
    <source>
        <dbReference type="SMART" id="SM00829"/>
    </source>
</evidence>
<dbReference type="KEGG" id="tsv:DSM104635_00509"/>
<dbReference type="Gene3D" id="3.40.50.720">
    <property type="entry name" value="NAD(P)-binding Rossmann-like Domain"/>
    <property type="match status" value="1"/>
</dbReference>
<dbReference type="AlphaFoldDB" id="A0A6I6MLV4"/>
<dbReference type="Gene3D" id="3.90.180.10">
    <property type="entry name" value="Medium-chain alcohol dehydrogenases, catalytic domain"/>
    <property type="match status" value="1"/>
</dbReference>
<comment type="cofactor">
    <cofactor evidence="1 6">
        <name>Zn(2+)</name>
        <dbReference type="ChEBI" id="CHEBI:29105"/>
    </cofactor>
</comment>
<keyword evidence="9" id="KW-1185">Reference proteome</keyword>
<dbReference type="PROSITE" id="PS00059">
    <property type="entry name" value="ADH_ZINC"/>
    <property type="match status" value="1"/>
</dbReference>